<evidence type="ECO:0000256" key="2">
    <source>
        <dbReference type="ARBA" id="ARBA00009077"/>
    </source>
</evidence>
<dbReference type="PIRSF" id="PIRSF001434">
    <property type="entry name" value="CGS"/>
    <property type="match status" value="1"/>
</dbReference>
<reference evidence="11 12" key="1">
    <citation type="submission" date="2019-03" db="EMBL/GenBank/DDBJ databases">
        <title>Genomic Encyclopedia of Type Strains, Phase IV (KMG-IV): sequencing the most valuable type-strain genomes for metagenomic binning, comparative biology and taxonomic classification.</title>
        <authorList>
            <person name="Goeker M."/>
        </authorList>
    </citation>
    <scope>NUCLEOTIDE SEQUENCE [LARGE SCALE GENOMIC DNA]</scope>
    <source>
        <strain evidence="11 12">DSM 20467</strain>
    </source>
</reference>
<dbReference type="GO" id="GO:0018826">
    <property type="term" value="F:methionine gamma-lyase activity"/>
    <property type="evidence" value="ECO:0007669"/>
    <property type="project" value="UniProtKB-EC"/>
</dbReference>
<dbReference type="CDD" id="cd00614">
    <property type="entry name" value="CGS_like"/>
    <property type="match status" value="1"/>
</dbReference>
<evidence type="ECO:0000256" key="7">
    <source>
        <dbReference type="ARBA" id="ARBA00048780"/>
    </source>
</evidence>
<accession>A0A4R3K549</accession>
<evidence type="ECO:0000313" key="11">
    <source>
        <dbReference type="EMBL" id="TCS77830.1"/>
    </source>
</evidence>
<dbReference type="GO" id="GO:0019346">
    <property type="term" value="P:transsulfuration"/>
    <property type="evidence" value="ECO:0007669"/>
    <property type="project" value="InterPro"/>
</dbReference>
<evidence type="ECO:0000313" key="12">
    <source>
        <dbReference type="Proteomes" id="UP000295188"/>
    </source>
</evidence>
<proteinExistence type="inferred from homology"/>
<name>A0A4R3K549_9FIRM</name>
<dbReference type="OrthoDB" id="9780685at2"/>
<dbReference type="AlphaFoldDB" id="A0A4R3K549"/>
<keyword evidence="3" id="KW-0808">Transferase</keyword>
<dbReference type="GO" id="GO:0071269">
    <property type="term" value="P:L-homocysteine biosynthetic process"/>
    <property type="evidence" value="ECO:0007669"/>
    <property type="project" value="TreeGrafter"/>
</dbReference>
<dbReference type="InterPro" id="IPR015421">
    <property type="entry name" value="PyrdxlP-dep_Trfase_major"/>
</dbReference>
<keyword evidence="12" id="KW-1185">Reference proteome</keyword>
<dbReference type="SUPFAM" id="SSF53383">
    <property type="entry name" value="PLP-dependent transferases"/>
    <property type="match status" value="1"/>
</dbReference>
<comment type="similarity">
    <text evidence="2 10">Belongs to the trans-sulfuration enzymes family.</text>
</comment>
<evidence type="ECO:0000256" key="10">
    <source>
        <dbReference type="RuleBase" id="RU362118"/>
    </source>
</evidence>
<dbReference type="RefSeq" id="WP_132550595.1">
    <property type="nucleotide sequence ID" value="NZ_SMAA01000013.1"/>
</dbReference>
<evidence type="ECO:0000256" key="6">
    <source>
        <dbReference type="ARBA" id="ARBA00047199"/>
    </source>
</evidence>
<comment type="cofactor">
    <cofactor evidence="1 10">
        <name>pyridoxal 5'-phosphate</name>
        <dbReference type="ChEBI" id="CHEBI:597326"/>
    </cofactor>
</comment>
<dbReference type="PANTHER" id="PTHR43797">
    <property type="entry name" value="HOMOCYSTEINE/CYSTEINE SYNTHASE"/>
    <property type="match status" value="1"/>
</dbReference>
<evidence type="ECO:0000256" key="4">
    <source>
        <dbReference type="ARBA" id="ARBA00022898"/>
    </source>
</evidence>
<gene>
    <name evidence="11" type="ORF">EDC37_11368</name>
</gene>
<dbReference type="EC" id="4.4.1.2" evidence="5"/>
<dbReference type="GO" id="GO:0030170">
    <property type="term" value="F:pyridoxal phosphate binding"/>
    <property type="evidence" value="ECO:0007669"/>
    <property type="project" value="InterPro"/>
</dbReference>
<dbReference type="InterPro" id="IPR015424">
    <property type="entry name" value="PyrdxlP-dep_Trfase"/>
</dbReference>
<dbReference type="GO" id="GO:0003961">
    <property type="term" value="F:O-acetylhomoserine aminocarboxypropyltransferase activity"/>
    <property type="evidence" value="ECO:0007669"/>
    <property type="project" value="TreeGrafter"/>
</dbReference>
<dbReference type="InterPro" id="IPR006235">
    <property type="entry name" value="OAc-hSer/O-AcSer_sulfhydrylase"/>
</dbReference>
<evidence type="ECO:0000256" key="3">
    <source>
        <dbReference type="ARBA" id="ARBA00022679"/>
    </source>
</evidence>
<sequence>MKFTTKLLHGNVSPNAETGATTPPIYQSAAFYQQSAAAMEKIFSGKKPGFVYTRVNNPTIDYFERRMTLLEGGVGSVACSSGMAAVSLAVLNILKSGDEIVSGSGIFGGTYSFFNGLSAYGIKTNYAQKSTTTCFEKYITANTRLIFLETIGNPKLDVPDIKAFSQLAHKYHIPLIIDNTAATPYLIQPLKHGADIVVHSVSKFIDGGGNSIGGTIIDSGRFKWTEDKFPLIKNFTQYGPFCYLAKLRAGLFKDIGTCMAPLNAYLINLGLDTLSLRMERVCASANRLASYLKNCSKIKAVNYPGLPENPDHETAKRQFGDKYGAILTIRVGTKEKAFTLIDNLKYALNAANIGDSKTLVIHPASTIYAADTEEQKANAGVYDDLIRICVGLEDIEDIEEDFKQALAKI</sequence>
<evidence type="ECO:0000256" key="1">
    <source>
        <dbReference type="ARBA" id="ARBA00001933"/>
    </source>
</evidence>
<comment type="catalytic activity">
    <reaction evidence="8">
        <text>L-methionine + H2O = methanethiol + 2-oxobutanoate + NH4(+)</text>
        <dbReference type="Rhea" id="RHEA:23800"/>
        <dbReference type="ChEBI" id="CHEBI:15377"/>
        <dbReference type="ChEBI" id="CHEBI:16007"/>
        <dbReference type="ChEBI" id="CHEBI:16763"/>
        <dbReference type="ChEBI" id="CHEBI:28938"/>
        <dbReference type="ChEBI" id="CHEBI:57844"/>
        <dbReference type="EC" id="4.4.1.11"/>
    </reaction>
    <physiologicalReaction direction="left-to-right" evidence="8">
        <dbReference type="Rhea" id="RHEA:23801"/>
    </physiologicalReaction>
</comment>
<dbReference type="Gene3D" id="3.90.1150.10">
    <property type="entry name" value="Aspartate Aminotransferase, domain 1"/>
    <property type="match status" value="1"/>
</dbReference>
<evidence type="ECO:0000256" key="5">
    <source>
        <dbReference type="ARBA" id="ARBA00047175"/>
    </source>
</evidence>
<dbReference type="Gene3D" id="3.40.640.10">
    <property type="entry name" value="Type I PLP-dependent aspartate aminotransferase-like (Major domain)"/>
    <property type="match status" value="1"/>
</dbReference>
<evidence type="ECO:0000256" key="9">
    <source>
        <dbReference type="PIRSR" id="PIRSR001434-2"/>
    </source>
</evidence>
<dbReference type="GO" id="GO:0047982">
    <property type="term" value="F:homocysteine desulfhydrase activity"/>
    <property type="evidence" value="ECO:0007669"/>
    <property type="project" value="UniProtKB-EC"/>
</dbReference>
<protein>
    <recommendedName>
        <fullName evidence="5">homocysteine desulfhydrase</fullName>
        <ecNumber evidence="5">4.4.1.2</ecNumber>
    </recommendedName>
    <alternativeName>
        <fullName evidence="6">Homocysteine desulfhydrase</fullName>
    </alternativeName>
</protein>
<dbReference type="GO" id="GO:0004124">
    <property type="term" value="F:cysteine synthase activity"/>
    <property type="evidence" value="ECO:0007669"/>
    <property type="project" value="TreeGrafter"/>
</dbReference>
<feature type="modified residue" description="N6-(pyridoxal phosphate)lysine" evidence="9">
    <location>
        <position position="203"/>
    </location>
</feature>
<dbReference type="Pfam" id="PF01053">
    <property type="entry name" value="Cys_Met_Meta_PP"/>
    <property type="match status" value="1"/>
</dbReference>
<keyword evidence="4 9" id="KW-0663">Pyridoxal phosphate</keyword>
<dbReference type="InterPro" id="IPR015422">
    <property type="entry name" value="PyrdxlP-dep_Trfase_small"/>
</dbReference>
<dbReference type="FunFam" id="3.40.640.10:FF:000046">
    <property type="entry name" value="Cystathionine gamma-lyase"/>
    <property type="match status" value="1"/>
</dbReference>
<dbReference type="GO" id="GO:0006535">
    <property type="term" value="P:cysteine biosynthetic process from serine"/>
    <property type="evidence" value="ECO:0007669"/>
    <property type="project" value="TreeGrafter"/>
</dbReference>
<dbReference type="PANTHER" id="PTHR43797:SF2">
    <property type="entry name" value="HOMOCYSTEINE_CYSTEINE SYNTHASE"/>
    <property type="match status" value="1"/>
</dbReference>
<evidence type="ECO:0000256" key="8">
    <source>
        <dbReference type="ARBA" id="ARBA00052699"/>
    </source>
</evidence>
<organism evidence="11 12">
    <name type="scientific">Pectinatus cerevisiiphilus</name>
    <dbReference type="NCBI Taxonomy" id="86956"/>
    <lineage>
        <taxon>Bacteria</taxon>
        <taxon>Bacillati</taxon>
        <taxon>Bacillota</taxon>
        <taxon>Negativicutes</taxon>
        <taxon>Selenomonadales</taxon>
        <taxon>Selenomonadaceae</taxon>
        <taxon>Pectinatus</taxon>
    </lineage>
</organism>
<keyword evidence="11" id="KW-0456">Lyase</keyword>
<comment type="caution">
    <text evidence="11">The sequence shown here is derived from an EMBL/GenBank/DDBJ whole genome shotgun (WGS) entry which is preliminary data.</text>
</comment>
<dbReference type="EMBL" id="SMAA01000013">
    <property type="protein sequence ID" value="TCS77830.1"/>
    <property type="molecule type" value="Genomic_DNA"/>
</dbReference>
<dbReference type="GO" id="GO:0005737">
    <property type="term" value="C:cytoplasm"/>
    <property type="evidence" value="ECO:0007669"/>
    <property type="project" value="TreeGrafter"/>
</dbReference>
<dbReference type="Proteomes" id="UP000295188">
    <property type="component" value="Unassembled WGS sequence"/>
</dbReference>
<comment type="catalytic activity">
    <reaction evidence="7">
        <text>L-homocysteine + H2O = 2-oxobutanoate + hydrogen sulfide + NH4(+) + H(+)</text>
        <dbReference type="Rhea" id="RHEA:14501"/>
        <dbReference type="ChEBI" id="CHEBI:15377"/>
        <dbReference type="ChEBI" id="CHEBI:15378"/>
        <dbReference type="ChEBI" id="CHEBI:16763"/>
        <dbReference type="ChEBI" id="CHEBI:28938"/>
        <dbReference type="ChEBI" id="CHEBI:29919"/>
        <dbReference type="ChEBI" id="CHEBI:58199"/>
        <dbReference type="EC" id="4.4.1.2"/>
    </reaction>
    <physiologicalReaction direction="left-to-right" evidence="7">
        <dbReference type="Rhea" id="RHEA:14502"/>
    </physiologicalReaction>
</comment>
<dbReference type="InterPro" id="IPR000277">
    <property type="entry name" value="Cys/Met-Metab_PyrdxlP-dep_enz"/>
</dbReference>